<name>A0A0D2AJ93_9PEZI</name>
<dbReference type="EMBL" id="KN847534">
    <property type="protein sequence ID" value="KIW06968.1"/>
    <property type="molecule type" value="Genomic_DNA"/>
</dbReference>
<dbReference type="Proteomes" id="UP000053259">
    <property type="component" value="Unassembled WGS sequence"/>
</dbReference>
<dbReference type="HOGENOM" id="CLU_700578_0_0_1"/>
<organism evidence="2 3">
    <name type="scientific">Verruconis gallopava</name>
    <dbReference type="NCBI Taxonomy" id="253628"/>
    <lineage>
        <taxon>Eukaryota</taxon>
        <taxon>Fungi</taxon>
        <taxon>Dikarya</taxon>
        <taxon>Ascomycota</taxon>
        <taxon>Pezizomycotina</taxon>
        <taxon>Dothideomycetes</taxon>
        <taxon>Pleosporomycetidae</taxon>
        <taxon>Venturiales</taxon>
        <taxon>Sympoventuriaceae</taxon>
        <taxon>Verruconis</taxon>
    </lineage>
</organism>
<keyword evidence="3" id="KW-1185">Reference proteome</keyword>
<evidence type="ECO:0000256" key="1">
    <source>
        <dbReference type="SAM" id="SignalP"/>
    </source>
</evidence>
<dbReference type="RefSeq" id="XP_016216837.1">
    <property type="nucleotide sequence ID" value="XM_016355701.1"/>
</dbReference>
<feature type="chain" id="PRO_5002238497" evidence="1">
    <location>
        <begin position="20"/>
        <end position="394"/>
    </location>
</feature>
<keyword evidence="1" id="KW-0732">Signal</keyword>
<protein>
    <submittedName>
        <fullName evidence="2">Uncharacterized protein</fullName>
    </submittedName>
</protein>
<evidence type="ECO:0000313" key="3">
    <source>
        <dbReference type="Proteomes" id="UP000053259"/>
    </source>
</evidence>
<feature type="signal peptide" evidence="1">
    <location>
        <begin position="1"/>
        <end position="19"/>
    </location>
</feature>
<evidence type="ECO:0000313" key="2">
    <source>
        <dbReference type="EMBL" id="KIW06968.1"/>
    </source>
</evidence>
<dbReference type="VEuPathDB" id="FungiDB:PV09_02627"/>
<accession>A0A0D2AJ93</accession>
<sequence>MFAVIFLLIHACYCGIVAPENTSDSPQKLLGRVLNQWDANEHWSQSSLVLARRNYVYSLHNYTIEQSETKSRVRWTMREGKEILPWGKRGFTANHQTHKWDASNTFVDNRGKIWIQLCYVTAEDAKQLGPYIAQCVNRWHAALGCNSGVGFYIKQNYCTDPRRDVHVMVDQNAYRGKATVGTRLYPNSGYPLHWIKLPLPARVVGQATHIGISIAKVLTRLALGSFSILEKNCRFGLYHEQSRQDWRAAGLDIEFTAIPGYQAAVNYVNNNILVWPQGSLKQGQRITVNDILTYGELNRDPRFALCRIWAGKTHVPSWVRADGTNSLGNVRQGVPYGAFDWDSIMLYPTRPEWIFWRLVNGVRQEIPGPRPDWPSQEDIAAVKFMYPDLPPPNP</sequence>
<dbReference type="GeneID" id="27310600"/>
<reference evidence="2 3" key="1">
    <citation type="submission" date="2015-01" db="EMBL/GenBank/DDBJ databases">
        <title>The Genome Sequence of Ochroconis gallopava CBS43764.</title>
        <authorList>
            <consortium name="The Broad Institute Genomics Platform"/>
            <person name="Cuomo C."/>
            <person name="de Hoog S."/>
            <person name="Gorbushina A."/>
            <person name="Stielow B."/>
            <person name="Teixiera M."/>
            <person name="Abouelleil A."/>
            <person name="Chapman S.B."/>
            <person name="Priest M."/>
            <person name="Young S.K."/>
            <person name="Wortman J."/>
            <person name="Nusbaum C."/>
            <person name="Birren B."/>
        </authorList>
    </citation>
    <scope>NUCLEOTIDE SEQUENCE [LARGE SCALE GENOMIC DNA]</scope>
    <source>
        <strain evidence="2 3">CBS 43764</strain>
    </source>
</reference>
<dbReference type="AlphaFoldDB" id="A0A0D2AJ93"/>
<gene>
    <name evidence="2" type="ORF">PV09_02627</name>
</gene>
<dbReference type="InParanoid" id="A0A0D2AJ93"/>
<proteinExistence type="predicted"/>